<name>A0A4S3B3Y6_9ENTE</name>
<dbReference type="Proteomes" id="UP000310506">
    <property type="component" value="Unassembled WGS sequence"/>
</dbReference>
<evidence type="ECO:0000313" key="6">
    <source>
        <dbReference type="EMBL" id="THB61168.1"/>
    </source>
</evidence>
<feature type="transmembrane region" description="Helical" evidence="5">
    <location>
        <begin position="299"/>
        <end position="317"/>
    </location>
</feature>
<sequence length="409" mass="46702">MHLIQKKFEFILYGLILSTVIGFISFLFLRVEAFFTEFFWEKTPQIIGKSPFYFLALCLIGSGIVIFLKNKWGDYPETAHDTMNRLKQDKTLDYSDVFKGLAMAAIILMFGAGVGPEAALLSAVISLSIWQADKLRFLFFNQDEINQLPFLERAKTVLHPTKNFQKYSEELALKDETILKKKKLLNLLFIVNGLVTLTVLMKSTNQPSFITKVGMSSWHFKELWIFIPIVLLSFFWAYGYRWLKIVIKRVMDQLLPKMPQRIIFGGLMIFVFSQTMPSLLHSGQMSISPLIETRSSSTFMVLLILAIMKLVLLQFCLTSGWTGGDIFPIFFAALLVGAGITKLFPGMDPVFIMAITASSFTISILNKNPIFIGLFTALFFPINTLPVILLVILVFWSMNKYFRKQNQMS</sequence>
<dbReference type="GO" id="GO:0016020">
    <property type="term" value="C:membrane"/>
    <property type="evidence" value="ECO:0007669"/>
    <property type="project" value="UniProtKB-SubCell"/>
</dbReference>
<feature type="transmembrane region" description="Helical" evidence="5">
    <location>
        <begin position="370"/>
        <end position="396"/>
    </location>
</feature>
<feature type="transmembrane region" description="Helical" evidence="5">
    <location>
        <begin position="101"/>
        <end position="130"/>
    </location>
</feature>
<organism evidence="6 7">
    <name type="scientific">Vagococcus silagei</name>
    <dbReference type="NCBI Taxonomy" id="2508885"/>
    <lineage>
        <taxon>Bacteria</taxon>
        <taxon>Bacillati</taxon>
        <taxon>Bacillota</taxon>
        <taxon>Bacilli</taxon>
        <taxon>Lactobacillales</taxon>
        <taxon>Enterococcaceae</taxon>
        <taxon>Vagococcus</taxon>
    </lineage>
</organism>
<protein>
    <submittedName>
        <fullName evidence="6">Chloride channel protein</fullName>
    </submittedName>
</protein>
<evidence type="ECO:0000256" key="3">
    <source>
        <dbReference type="ARBA" id="ARBA00022989"/>
    </source>
</evidence>
<accession>A0A4S3B3Y6</accession>
<feature type="transmembrane region" description="Helical" evidence="5">
    <location>
        <begin position="261"/>
        <end position="279"/>
    </location>
</feature>
<comment type="subcellular location">
    <subcellularLocation>
        <location evidence="1">Membrane</location>
        <topology evidence="1">Multi-pass membrane protein</topology>
    </subcellularLocation>
</comment>
<evidence type="ECO:0000256" key="4">
    <source>
        <dbReference type="ARBA" id="ARBA00023136"/>
    </source>
</evidence>
<keyword evidence="4 5" id="KW-0472">Membrane</keyword>
<dbReference type="InterPro" id="IPR014743">
    <property type="entry name" value="Cl-channel_core"/>
</dbReference>
<keyword evidence="7" id="KW-1185">Reference proteome</keyword>
<dbReference type="OrthoDB" id="2729535at2"/>
<keyword evidence="2 5" id="KW-0812">Transmembrane</keyword>
<dbReference type="Gene3D" id="1.10.3080.10">
    <property type="entry name" value="Clc chloride channel"/>
    <property type="match status" value="1"/>
</dbReference>
<dbReference type="GO" id="GO:0015108">
    <property type="term" value="F:chloride transmembrane transporter activity"/>
    <property type="evidence" value="ECO:0007669"/>
    <property type="project" value="InterPro"/>
</dbReference>
<feature type="transmembrane region" description="Helical" evidence="5">
    <location>
        <begin position="12"/>
        <end position="31"/>
    </location>
</feature>
<dbReference type="EMBL" id="SDGV01000015">
    <property type="protein sequence ID" value="THB61168.1"/>
    <property type="molecule type" value="Genomic_DNA"/>
</dbReference>
<dbReference type="InterPro" id="IPR050368">
    <property type="entry name" value="ClC-type_chloride_channel"/>
</dbReference>
<feature type="transmembrane region" description="Helical" evidence="5">
    <location>
        <begin position="223"/>
        <end position="240"/>
    </location>
</feature>
<feature type="transmembrane region" description="Helical" evidence="5">
    <location>
        <begin position="184"/>
        <end position="203"/>
    </location>
</feature>
<proteinExistence type="predicted"/>
<gene>
    <name evidence="6" type="ORF">ESZ54_06510</name>
</gene>
<dbReference type="PANTHER" id="PTHR43427:SF12">
    <property type="entry name" value="CHLORIDE TRANSPORTER"/>
    <property type="match status" value="1"/>
</dbReference>
<evidence type="ECO:0000313" key="7">
    <source>
        <dbReference type="Proteomes" id="UP000310506"/>
    </source>
</evidence>
<feature type="transmembrane region" description="Helical" evidence="5">
    <location>
        <begin position="326"/>
        <end position="344"/>
    </location>
</feature>
<dbReference type="InterPro" id="IPR001807">
    <property type="entry name" value="ClC"/>
</dbReference>
<dbReference type="RefSeq" id="WP_136136862.1">
    <property type="nucleotide sequence ID" value="NZ_SDGV01000015.1"/>
</dbReference>
<dbReference type="AlphaFoldDB" id="A0A4S3B3Y6"/>
<feature type="transmembrane region" description="Helical" evidence="5">
    <location>
        <begin position="52"/>
        <end position="68"/>
    </location>
</feature>
<evidence type="ECO:0000256" key="5">
    <source>
        <dbReference type="SAM" id="Phobius"/>
    </source>
</evidence>
<dbReference type="PANTHER" id="PTHR43427">
    <property type="entry name" value="CHLORIDE CHANNEL PROTEIN CLC-E"/>
    <property type="match status" value="1"/>
</dbReference>
<dbReference type="SUPFAM" id="SSF81340">
    <property type="entry name" value="Clc chloride channel"/>
    <property type="match status" value="2"/>
</dbReference>
<reference evidence="6 7" key="1">
    <citation type="submission" date="2019-01" db="EMBL/GenBank/DDBJ databases">
        <title>Vagococcus silagei sp. nov. isolated from brewer's grain.</title>
        <authorList>
            <person name="Guu J.-R."/>
        </authorList>
    </citation>
    <scope>NUCLEOTIDE SEQUENCE [LARGE SCALE GENOMIC DNA]</scope>
    <source>
        <strain evidence="6 7">2B-2</strain>
    </source>
</reference>
<keyword evidence="3 5" id="KW-1133">Transmembrane helix</keyword>
<comment type="caution">
    <text evidence="6">The sequence shown here is derived from an EMBL/GenBank/DDBJ whole genome shotgun (WGS) entry which is preliminary data.</text>
</comment>
<evidence type="ECO:0000256" key="2">
    <source>
        <dbReference type="ARBA" id="ARBA00022692"/>
    </source>
</evidence>
<dbReference type="Pfam" id="PF00654">
    <property type="entry name" value="Voltage_CLC"/>
    <property type="match status" value="1"/>
</dbReference>
<evidence type="ECO:0000256" key="1">
    <source>
        <dbReference type="ARBA" id="ARBA00004141"/>
    </source>
</evidence>